<evidence type="ECO:0000256" key="1">
    <source>
        <dbReference type="ARBA" id="ARBA00010209"/>
    </source>
</evidence>
<dbReference type="SFLD" id="SFLDS00036">
    <property type="entry name" value="Aromatic_Prenyltransferase"/>
    <property type="match status" value="1"/>
</dbReference>
<name>A0A9P7SZK5_9HYPO</name>
<dbReference type="Pfam" id="PF00085">
    <property type="entry name" value="Thioredoxin"/>
    <property type="match status" value="1"/>
</dbReference>
<reference evidence="5" key="1">
    <citation type="journal article" date="2020" name="bioRxiv">
        <title>Whole genome comparisons of ergot fungi reveals the divergence and evolution of species within the genus Claviceps are the result of varying mechanisms driving genome evolution and host range expansion.</title>
        <authorList>
            <person name="Wyka S.A."/>
            <person name="Mondo S.J."/>
            <person name="Liu M."/>
            <person name="Dettman J."/>
            <person name="Nalam V."/>
            <person name="Broders K.D."/>
        </authorList>
    </citation>
    <scope>NUCLEOTIDE SEQUENCE</scope>
    <source>
        <strain evidence="5">CCC 602</strain>
    </source>
</reference>
<dbReference type="Gene3D" id="3.40.30.10">
    <property type="entry name" value="Glutaredoxin"/>
    <property type="match status" value="1"/>
</dbReference>
<dbReference type="InterPro" id="IPR013766">
    <property type="entry name" value="Thioredoxin_domain"/>
</dbReference>
<dbReference type="InterPro" id="IPR042099">
    <property type="entry name" value="ANL_N_sf"/>
</dbReference>
<organism evidence="5 6">
    <name type="scientific">Claviceps pusilla</name>
    <dbReference type="NCBI Taxonomy" id="123648"/>
    <lineage>
        <taxon>Eukaryota</taxon>
        <taxon>Fungi</taxon>
        <taxon>Dikarya</taxon>
        <taxon>Ascomycota</taxon>
        <taxon>Pezizomycotina</taxon>
        <taxon>Sordariomycetes</taxon>
        <taxon>Hypocreomycetidae</taxon>
        <taxon>Hypocreales</taxon>
        <taxon>Clavicipitaceae</taxon>
        <taxon>Claviceps</taxon>
    </lineage>
</organism>
<dbReference type="OrthoDB" id="3354387at2759"/>
<accession>A0A9P7SZK5</accession>
<feature type="domain" description="Thioredoxin" evidence="4">
    <location>
        <begin position="66"/>
        <end position="106"/>
    </location>
</feature>
<sequence length="929" mass="103954">METINYIVLGILALFLFGPAILANRSPIPELSENVYKIKAAGELDALLSSCTYVVVDFYADWCGHLAFAKVNVDHVQDAAKRYGVSAMPTFMVFEKGAPKGVAVEGLQGRQSVTFSDDGRVFKICGADRQALEAVVRALGAKDQNAPQEPSRLETALVFVHQNQTAIVSDNGESGKIVADYMYLIPYLTHRAPDHLRAGARSHILPNNVMSFASIQDASIVAAKDGRGQTGTARKLMHATGVEDVMLDVPSSGERPCVMITHESIVNYVWPAHAHAPFDLGAKPSETSLLLFSVAFDVQSATYRCTSACDTSSSAANPQHPDFIRKWWTPFRSMWNAYDPTETTISVTMAELRPDLPIVLRRPIQNSKVMFLNSSLKEARQGEICVMGSNVLALGYYKNQEQTNENWGYPGHFVARSCQFSHFRAFPSPKYLLYKQLITMSEGDNNSSKDTLNATVEPNDYAYLIFTSGSTAVPKGIRDRVWQKSGVFAERRIMMAHQLRDGTLTAPQRSGETDPKSANHSVLFLLMGNLRRTGALNFQLKTIKTFITWLTAIYEPSRGAKNESRLDEEYHRKLWDDDAGTMISSMLRLAYYSEDSQMIHRRFFRQHVAQSLGPYPTINPHQVTWESFMTDDHTPLEMSWSWSGNTALPVVRYAAEPIGWLAGTASDPLNCKATIACLGDTLPLAPSLDLQWYRHFLKRLVAEEADCERVQTDPLSQTFIAFDLEKDSMTVKYYFLPTVRSLACGKTNLDLVEESVLSLPEADETVRDSLQTITTYIRSHAPDRQPRVEIFAVDCVDSADSRMKIYVRSDKTTFDSMLDMMTLGRKTSDLTDETISSLRELWCACFAVQNNPGAMSRPLQSKAHRTGGLLYYFELRIGEAVPTSKVYLPVRHYGETDDQIARGLSSYLSKRNQCLEGGLSYYEGVKRIW</sequence>
<dbReference type="EMBL" id="SRPW01000470">
    <property type="protein sequence ID" value="KAG6014300.1"/>
    <property type="molecule type" value="Genomic_DNA"/>
</dbReference>
<feature type="chain" id="PRO_5040314499" evidence="3">
    <location>
        <begin position="24"/>
        <end position="929"/>
    </location>
</feature>
<dbReference type="GO" id="GO:0016765">
    <property type="term" value="F:transferase activity, transferring alkyl or aryl (other than methyl) groups"/>
    <property type="evidence" value="ECO:0007669"/>
    <property type="project" value="InterPro"/>
</dbReference>
<dbReference type="InterPro" id="IPR036188">
    <property type="entry name" value="FAD/NAD-bd_sf"/>
</dbReference>
<dbReference type="GO" id="GO:0009820">
    <property type="term" value="P:alkaloid metabolic process"/>
    <property type="evidence" value="ECO:0007669"/>
    <property type="project" value="InterPro"/>
</dbReference>
<dbReference type="Proteomes" id="UP000748025">
    <property type="component" value="Unassembled WGS sequence"/>
</dbReference>
<dbReference type="InterPro" id="IPR036249">
    <property type="entry name" value="Thioredoxin-like_sf"/>
</dbReference>
<dbReference type="Gene3D" id="3.40.50.12780">
    <property type="entry name" value="N-terminal domain of ligase-like"/>
    <property type="match status" value="1"/>
</dbReference>
<keyword evidence="6" id="KW-1185">Reference proteome</keyword>
<evidence type="ECO:0000313" key="6">
    <source>
        <dbReference type="Proteomes" id="UP000748025"/>
    </source>
</evidence>
<comment type="caution">
    <text evidence="5">The sequence shown here is derived from an EMBL/GenBank/DDBJ whole genome shotgun (WGS) entry which is preliminary data.</text>
</comment>
<evidence type="ECO:0000313" key="5">
    <source>
        <dbReference type="EMBL" id="KAG6014300.1"/>
    </source>
</evidence>
<dbReference type="CDD" id="cd02947">
    <property type="entry name" value="TRX_family"/>
    <property type="match status" value="1"/>
</dbReference>
<keyword evidence="3" id="KW-0732">Signal</keyword>
<dbReference type="Gene3D" id="3.50.50.60">
    <property type="entry name" value="FAD/NAD(P)-binding domain"/>
    <property type="match status" value="1"/>
</dbReference>
<dbReference type="PANTHER" id="PTHR40627:SF4">
    <property type="entry name" value="PRENYLTRANSFERASE ASQH1-RELATED"/>
    <property type="match status" value="1"/>
</dbReference>
<dbReference type="SUPFAM" id="SSF52833">
    <property type="entry name" value="Thioredoxin-like"/>
    <property type="match status" value="1"/>
</dbReference>
<dbReference type="AlphaFoldDB" id="A0A9P7SZK5"/>
<keyword evidence="2" id="KW-0808">Transferase</keyword>
<proteinExistence type="inferred from homology"/>
<evidence type="ECO:0000259" key="4">
    <source>
        <dbReference type="Pfam" id="PF00085"/>
    </source>
</evidence>
<protein>
    <submittedName>
        <fullName evidence="5">NRPS-like protein biosynthetic cluster</fullName>
    </submittedName>
</protein>
<feature type="signal peptide" evidence="3">
    <location>
        <begin position="1"/>
        <end position="23"/>
    </location>
</feature>
<evidence type="ECO:0000256" key="3">
    <source>
        <dbReference type="SAM" id="SignalP"/>
    </source>
</evidence>
<dbReference type="PANTHER" id="PTHR40627">
    <property type="entry name" value="INDOLE PRENYLTRANSFERASE TDIB-RELATED"/>
    <property type="match status" value="1"/>
</dbReference>
<dbReference type="CDD" id="cd13929">
    <property type="entry name" value="PT-DMATS_CymD"/>
    <property type="match status" value="1"/>
</dbReference>
<dbReference type="InterPro" id="IPR017795">
    <property type="entry name" value="ABBA_NscD-like"/>
</dbReference>
<dbReference type="SUPFAM" id="SSF56801">
    <property type="entry name" value="Acetyl-CoA synthetase-like"/>
    <property type="match status" value="2"/>
</dbReference>
<gene>
    <name evidence="5" type="ORF">E4U43_006693</name>
</gene>
<comment type="similarity">
    <text evidence="1">Belongs to the tryptophan dimethylallyltransferase family.</text>
</comment>
<dbReference type="Gene3D" id="3.40.50.980">
    <property type="match status" value="1"/>
</dbReference>
<dbReference type="NCBIfam" id="TIGR03429">
    <property type="entry name" value="arom_pren_DMATS"/>
    <property type="match status" value="1"/>
</dbReference>
<dbReference type="Pfam" id="PF11991">
    <property type="entry name" value="Trp_DMAT"/>
    <property type="match status" value="1"/>
</dbReference>
<evidence type="ECO:0000256" key="2">
    <source>
        <dbReference type="ARBA" id="ARBA00022679"/>
    </source>
</evidence>
<dbReference type="InterPro" id="IPR033964">
    <property type="entry name" value="ABBA"/>
</dbReference>